<dbReference type="PROSITE" id="PS50893">
    <property type="entry name" value="ABC_TRANSPORTER_2"/>
    <property type="match status" value="1"/>
</dbReference>
<dbReference type="InterPro" id="IPR017871">
    <property type="entry name" value="ABC_transporter-like_CS"/>
</dbReference>
<geneLocation type="plasmid" evidence="8 9">
    <name>RPME01</name>
</geneLocation>
<keyword evidence="2" id="KW-0472">Membrane</keyword>
<keyword evidence="4 8" id="KW-0067">ATP-binding</keyword>
<keyword evidence="3" id="KW-0547">Nucleotide-binding</keyword>
<dbReference type="Pfam" id="PF00005">
    <property type="entry name" value="ABC_tran"/>
    <property type="match status" value="1"/>
</dbReference>
<dbReference type="Proteomes" id="UP000000366">
    <property type="component" value="Plasmid RPME01"/>
</dbReference>
<keyword evidence="2" id="KW-1003">Cell membrane</keyword>
<evidence type="ECO:0000313" key="8">
    <source>
        <dbReference type="EMBL" id="ABM97286.1"/>
    </source>
</evidence>
<evidence type="ECO:0000259" key="7">
    <source>
        <dbReference type="PROSITE" id="PS50893"/>
    </source>
</evidence>
<dbReference type="RefSeq" id="WP_011831839.1">
    <property type="nucleotide sequence ID" value="NC_008826.1"/>
</dbReference>
<evidence type="ECO:0000256" key="3">
    <source>
        <dbReference type="ARBA" id="ARBA00022741"/>
    </source>
</evidence>
<comment type="function">
    <text evidence="6">Part of the ABC transporter complex HmuTUV involved in hemin import. Responsible for energy coupling to the transport system.</text>
</comment>
<dbReference type="InterPro" id="IPR003439">
    <property type="entry name" value="ABC_transporter-like_ATP-bd"/>
</dbReference>
<keyword evidence="1" id="KW-0813">Transport</keyword>
<dbReference type="GO" id="GO:0016887">
    <property type="term" value="F:ATP hydrolysis activity"/>
    <property type="evidence" value="ECO:0007669"/>
    <property type="project" value="InterPro"/>
</dbReference>
<evidence type="ECO:0000256" key="6">
    <source>
        <dbReference type="ARBA" id="ARBA00037066"/>
    </source>
</evidence>
<protein>
    <submittedName>
        <fullName evidence="8">Iron ABC transporter ATP-binding protein</fullName>
        <ecNumber evidence="8">3.6.3.34</ecNumber>
    </submittedName>
</protein>
<keyword evidence="5" id="KW-1278">Translocase</keyword>
<evidence type="ECO:0000256" key="1">
    <source>
        <dbReference type="ARBA" id="ARBA00022448"/>
    </source>
</evidence>
<dbReference type="Gene3D" id="3.40.50.300">
    <property type="entry name" value="P-loop containing nucleotide triphosphate hydrolases"/>
    <property type="match status" value="1"/>
</dbReference>
<dbReference type="eggNOG" id="COG1120">
    <property type="taxonomic scope" value="Bacteria"/>
</dbReference>
<gene>
    <name evidence="8" type="ordered locus">Mpe_B0514</name>
</gene>
<dbReference type="AlphaFoldDB" id="A2SNZ7"/>
<evidence type="ECO:0000256" key="5">
    <source>
        <dbReference type="ARBA" id="ARBA00022967"/>
    </source>
</evidence>
<dbReference type="InterPro" id="IPR027417">
    <property type="entry name" value="P-loop_NTPase"/>
</dbReference>
<dbReference type="InterPro" id="IPR003593">
    <property type="entry name" value="AAA+_ATPase"/>
</dbReference>
<dbReference type="SMART" id="SM00382">
    <property type="entry name" value="AAA"/>
    <property type="match status" value="1"/>
</dbReference>
<dbReference type="PANTHER" id="PTHR42794">
    <property type="entry name" value="HEMIN IMPORT ATP-BINDING PROTEIN HMUV"/>
    <property type="match status" value="1"/>
</dbReference>
<sequence>MNPTLQALGVGVRLGRRDVLHAVSLGIGGGWTALVGPNGAGKSTLLRALAGLQPLAAGQVFLNPGAAAQPLDLHRTAPADRARVLAWLAQQGEVTGELTVRETVELGRIARLGLLGTPVAADRKAVDRAMTLTESLPWQHRRLHELSGGERQRVLLARVMATEAPMLLLDEPTTHLDAPHQVALARLFRRLTHDRSAPRAVLSVLHDLPIALQADRLLVLDAGTLQADGPPTDPAVQAALVRVFGGAIRIESDAQGRPRVALALDAT</sequence>
<dbReference type="PROSITE" id="PS00211">
    <property type="entry name" value="ABC_TRANSPORTER_1"/>
    <property type="match status" value="1"/>
</dbReference>
<keyword evidence="8" id="KW-0378">Hydrolase</keyword>
<dbReference type="PANTHER" id="PTHR42794:SF1">
    <property type="entry name" value="HEMIN IMPORT ATP-BINDING PROTEIN HMUV"/>
    <property type="match status" value="1"/>
</dbReference>
<dbReference type="CDD" id="cd03214">
    <property type="entry name" value="ABC_Iron-Siderophores_B12_Hemin"/>
    <property type="match status" value="1"/>
</dbReference>
<accession>A2SNZ7</accession>
<dbReference type="SUPFAM" id="SSF52540">
    <property type="entry name" value="P-loop containing nucleoside triphosphate hydrolases"/>
    <property type="match status" value="1"/>
</dbReference>
<dbReference type="HOGENOM" id="CLU_000604_1_11_4"/>
<dbReference type="EMBL" id="CP000556">
    <property type="protein sequence ID" value="ABM97286.1"/>
    <property type="molecule type" value="Genomic_DNA"/>
</dbReference>
<evidence type="ECO:0000313" key="9">
    <source>
        <dbReference type="Proteomes" id="UP000000366"/>
    </source>
</evidence>
<organism evidence="8 9">
    <name type="scientific">Methylibium petroleiphilum (strain ATCC BAA-1232 / LMG 22953 / PM1)</name>
    <dbReference type="NCBI Taxonomy" id="420662"/>
    <lineage>
        <taxon>Bacteria</taxon>
        <taxon>Pseudomonadati</taxon>
        <taxon>Pseudomonadota</taxon>
        <taxon>Betaproteobacteria</taxon>
        <taxon>Burkholderiales</taxon>
        <taxon>Sphaerotilaceae</taxon>
        <taxon>Methylibium</taxon>
    </lineage>
</organism>
<name>A2SNZ7_METPP</name>
<evidence type="ECO:0000256" key="2">
    <source>
        <dbReference type="ARBA" id="ARBA00022475"/>
    </source>
</evidence>
<feature type="domain" description="ABC transporter" evidence="7">
    <location>
        <begin position="5"/>
        <end position="247"/>
    </location>
</feature>
<evidence type="ECO:0000256" key="4">
    <source>
        <dbReference type="ARBA" id="ARBA00022840"/>
    </source>
</evidence>
<dbReference type="GO" id="GO:0005524">
    <property type="term" value="F:ATP binding"/>
    <property type="evidence" value="ECO:0007669"/>
    <property type="project" value="UniProtKB-KW"/>
</dbReference>
<keyword evidence="8" id="KW-0614">Plasmid</keyword>
<keyword evidence="9" id="KW-1185">Reference proteome</keyword>
<reference evidence="8 9" key="1">
    <citation type="journal article" date="2007" name="J. Bacteriol.">
        <title>Whole-genome analysis of the methyl tert-butyl ether-degrading beta-proteobacterium Methylibium petroleiphilum PM1.</title>
        <authorList>
            <person name="Kane S.R."/>
            <person name="Chakicherla A.Y."/>
            <person name="Chain P.S.G."/>
            <person name="Schmidt R."/>
            <person name="Shin M.W."/>
            <person name="Legler T.C."/>
            <person name="Scow K.M."/>
            <person name="Larimer F.W."/>
            <person name="Lucas S.M."/>
            <person name="Richardson P.M."/>
            <person name="Hristova K.R."/>
        </authorList>
    </citation>
    <scope>NUCLEOTIDE SEQUENCE [LARGE SCALE GENOMIC DNA]</scope>
    <source>
        <strain evidence="9">ATCC BAA-1232 / LMG 22953 / PM1</strain>
        <plasmid evidence="8 9">RPME01</plasmid>
    </source>
</reference>
<dbReference type="KEGG" id="mpt:Mpe_B0514"/>
<dbReference type="EC" id="3.6.3.34" evidence="8"/>
<proteinExistence type="predicted"/>